<keyword evidence="1" id="KW-0812">Transmembrane</keyword>
<dbReference type="Proteomes" id="UP001056386">
    <property type="component" value="Chromosome 1"/>
</dbReference>
<keyword evidence="1" id="KW-0472">Membrane</keyword>
<gene>
    <name evidence="2" type="ORF">NFI99_20435</name>
</gene>
<evidence type="ECO:0000313" key="2">
    <source>
        <dbReference type="EMBL" id="USS47233.1"/>
    </source>
</evidence>
<keyword evidence="1" id="KW-1133">Transmembrane helix</keyword>
<keyword evidence="3" id="KW-1185">Reference proteome</keyword>
<evidence type="ECO:0000313" key="3">
    <source>
        <dbReference type="Proteomes" id="UP001056386"/>
    </source>
</evidence>
<sequence>MSEIVEYCAVASAVVIAGGIGYWFSVIRSRAAFHRTLAPTEQATDDVTPLSTAVSKQSLSESSVLGINLDFVDSTGNVVFNTRELPHFPSDAVILDDTQGVALARGRQLAADVFKGSLGLPNKTVEIVFDPDIQRKLAEGTLEVMPAIGGGTRAMARRVDNGQIAGHGRILEGGRVRQMAAGAFQLLSIAVAQSHLDDISRNLISIKNEIAGIREQLHINDKSRLTGTVDYLSRVVALIQKMASPDEIRSEKKVEMEAISREVSAWIEQIRLEVEAFNKRVANVGDQDTFGGTETTYKSLKQHADAARTILEKHNLVLRILALMRLCEAYIAPLETDSLPESWTSQPPATTADFERSMITLRDKANQLLSRALWNKQETLEQRRNNVISMTEQLLGTARQEFAGYDSLMDRINFNLKRLAQKDGKVRMAVSFDADSNVNSVALV</sequence>
<feature type="transmembrane region" description="Helical" evidence="1">
    <location>
        <begin position="7"/>
        <end position="25"/>
    </location>
</feature>
<proteinExistence type="predicted"/>
<evidence type="ECO:0000256" key="1">
    <source>
        <dbReference type="SAM" id="Phobius"/>
    </source>
</evidence>
<organism evidence="2 3">
    <name type="scientific">Burkholderia glumae</name>
    <name type="common">Pseudomonas glumae</name>
    <dbReference type="NCBI Taxonomy" id="337"/>
    <lineage>
        <taxon>Bacteria</taxon>
        <taxon>Pseudomonadati</taxon>
        <taxon>Pseudomonadota</taxon>
        <taxon>Betaproteobacteria</taxon>
        <taxon>Burkholderiales</taxon>
        <taxon>Burkholderiaceae</taxon>
        <taxon>Burkholderia</taxon>
    </lineage>
</organism>
<protein>
    <submittedName>
        <fullName evidence="2">Uncharacterized protein</fullName>
    </submittedName>
</protein>
<reference evidence="2" key="1">
    <citation type="submission" date="2022-06" db="EMBL/GenBank/DDBJ databases">
        <title>Draft genome sequence of Burkholderia glumae strain GR20004 isolated from rice panicle showing bacterial panicle blight.</title>
        <authorList>
            <person name="Choi S.Y."/>
            <person name="Lee Y.H."/>
        </authorList>
    </citation>
    <scope>NUCLEOTIDE SEQUENCE</scope>
    <source>
        <strain evidence="2">GR20004</strain>
    </source>
</reference>
<dbReference type="EMBL" id="CP099587">
    <property type="protein sequence ID" value="USS47233.1"/>
    <property type="molecule type" value="Genomic_DNA"/>
</dbReference>
<accession>A0ABY5BKZ1</accession>
<dbReference type="RefSeq" id="WP_155296970.1">
    <property type="nucleotide sequence ID" value="NZ_CP021074.1"/>
</dbReference>
<name>A0ABY5BKZ1_BURGL</name>